<dbReference type="EMBL" id="CYYR01000012">
    <property type="protein sequence ID" value="CUN99693.1"/>
    <property type="molecule type" value="Genomic_DNA"/>
</dbReference>
<evidence type="ECO:0000313" key="2">
    <source>
        <dbReference type="EMBL" id="CUN99693.1"/>
    </source>
</evidence>
<dbReference type="Proteomes" id="UP000049828">
    <property type="component" value="Unassembled WGS sequence"/>
</dbReference>
<protein>
    <submittedName>
        <fullName evidence="1">Uncharacterized protein</fullName>
    </submittedName>
</protein>
<accession>A0A0M6WH33</accession>
<name>A0A0M6WH33_9FIRM</name>
<organism evidence="1 3">
    <name type="scientific">Roseburia inulinivorans</name>
    <dbReference type="NCBI Taxonomy" id="360807"/>
    <lineage>
        <taxon>Bacteria</taxon>
        <taxon>Bacillati</taxon>
        <taxon>Bacillota</taxon>
        <taxon>Clostridia</taxon>
        <taxon>Lachnospirales</taxon>
        <taxon>Lachnospiraceae</taxon>
        <taxon>Roseburia</taxon>
    </lineage>
</organism>
<dbReference type="RefSeq" id="WP_007889592.1">
    <property type="nucleotide sequence ID" value="NZ_CABJFX010000007.1"/>
</dbReference>
<evidence type="ECO:0000313" key="3">
    <source>
        <dbReference type="Proteomes" id="UP000049828"/>
    </source>
</evidence>
<evidence type="ECO:0000313" key="4">
    <source>
        <dbReference type="Proteomes" id="UP000095395"/>
    </source>
</evidence>
<reference evidence="1" key="2">
    <citation type="submission" date="2015-05" db="EMBL/GenBank/DDBJ databases">
        <authorList>
            <person name="Wang D.B."/>
            <person name="Wang M."/>
        </authorList>
    </citation>
    <scope>NUCLEOTIDE SEQUENCE [LARGE SCALE GENOMIC DNA]</scope>
    <source>
        <strain evidence="1">L1-83</strain>
    </source>
</reference>
<proteinExistence type="predicted"/>
<dbReference type="AlphaFoldDB" id="A0A0M6WH33"/>
<reference evidence="3" key="1">
    <citation type="submission" date="2015-05" db="EMBL/GenBank/DDBJ databases">
        <authorList>
            <consortium name="Pathogen Informatics"/>
        </authorList>
    </citation>
    <scope>NUCLEOTIDE SEQUENCE [LARGE SCALE GENOMIC DNA]</scope>
    <source>
        <strain evidence="2 4">2789STDY5608835</strain>
        <strain evidence="3">L1-83</strain>
    </source>
</reference>
<dbReference type="EMBL" id="CVRS01000062">
    <property type="protein sequence ID" value="CRL35889.1"/>
    <property type="molecule type" value="Genomic_DNA"/>
</dbReference>
<sequence length="412" mass="45604">MKKRIIAVIVILAVLVALFFIGTGFQKRMDVVLVDYSVSEDGTEITLDVGIPTSTGYIRGFKDNGSGVKPHYLTFFSTFGGINSPIGAEHSFQLELTSDDTEIYFNRPEGGYELILVKDEETGQWLRPSGIGEENNTIFEATILEIRDNYFLVEPVEGSQELNNADLITVPMKNIGTAPQPNVGDIIEIAYNGEIAESYPAQITEVYGIKVVKEAEQWDLIPMVMVNGELYIDTGHESTVEARCGVMDGEITSEVDGSEKPTKDNQSNFGTGYGYQYGSQEGIIEINMNEKWWVFATEKVLASSELMIDPVAVVSIHNVFTGENANITENEDIRTISNILCGDAWNTEGTTDCLSNIEITINEETYKYHSDCGTFNDNVNQNYLSLDDERKAVVNAIFSEYISLTATEVPAE</sequence>
<dbReference type="GeneID" id="75164371"/>
<dbReference type="Proteomes" id="UP000095395">
    <property type="component" value="Unassembled WGS sequence"/>
</dbReference>
<dbReference type="STRING" id="360807.ERS852392_01880"/>
<gene>
    <name evidence="2" type="ORF">ERS852392_01880</name>
    <name evidence="1" type="ORF">RIL183_17971</name>
</gene>
<evidence type="ECO:0000313" key="1">
    <source>
        <dbReference type="EMBL" id="CRL35889.1"/>
    </source>
</evidence>
<keyword evidence="3" id="KW-1185">Reference proteome</keyword>